<dbReference type="Gramene" id="PVH37833">
    <property type="protein sequence ID" value="PVH37833"/>
    <property type="gene ID" value="PAHAL_5G100300"/>
</dbReference>
<proteinExistence type="predicted"/>
<dbReference type="Proteomes" id="UP000243499">
    <property type="component" value="Chromosome 5"/>
</dbReference>
<protein>
    <submittedName>
        <fullName evidence="1">Uncharacterized protein</fullName>
    </submittedName>
</protein>
<accession>A0A2T8IJH4</accession>
<reference evidence="1" key="1">
    <citation type="submission" date="2018-04" db="EMBL/GenBank/DDBJ databases">
        <title>WGS assembly of Panicum hallii.</title>
        <authorList>
            <person name="Lovell J."/>
            <person name="Jenkins J."/>
            <person name="Lowry D."/>
            <person name="Mamidi S."/>
            <person name="Sreedasyam A."/>
            <person name="Weng X."/>
            <person name="Barry K."/>
            <person name="Bonette J."/>
            <person name="Campitelli B."/>
            <person name="Daum C."/>
            <person name="Gordon S."/>
            <person name="Gould B."/>
            <person name="Lipzen A."/>
            <person name="Macqueen A."/>
            <person name="Palacio-Mejia J."/>
            <person name="Plott C."/>
            <person name="Shakirov E."/>
            <person name="Shu S."/>
            <person name="Yoshinaga Y."/>
            <person name="Zane M."/>
            <person name="Rokhsar D."/>
            <person name="Grimwood J."/>
            <person name="Schmutz J."/>
            <person name="Juenger T."/>
        </authorList>
    </citation>
    <scope>NUCLEOTIDE SEQUENCE [LARGE SCALE GENOMIC DNA]</scope>
    <source>
        <strain evidence="1">FIL2</strain>
    </source>
</reference>
<dbReference type="AlphaFoldDB" id="A0A2T8IJH4"/>
<dbReference type="EMBL" id="CM008050">
    <property type="protein sequence ID" value="PVH37833.1"/>
    <property type="molecule type" value="Genomic_DNA"/>
</dbReference>
<evidence type="ECO:0000313" key="1">
    <source>
        <dbReference type="EMBL" id="PVH37833.1"/>
    </source>
</evidence>
<gene>
    <name evidence="1" type="ORF">PAHAL_5G100300</name>
</gene>
<name>A0A2T8IJH4_9POAL</name>
<sequence>MTSLYFEDKDQEACANKDLYAAMKNCLFAIIICEQPSKIVTELTNVSIRYNLTLTYGLRTHQGYKIVAVQTCLMEPVKSFSRYHY</sequence>
<organism evidence="1">
    <name type="scientific">Panicum hallii</name>
    <dbReference type="NCBI Taxonomy" id="206008"/>
    <lineage>
        <taxon>Eukaryota</taxon>
        <taxon>Viridiplantae</taxon>
        <taxon>Streptophyta</taxon>
        <taxon>Embryophyta</taxon>
        <taxon>Tracheophyta</taxon>
        <taxon>Spermatophyta</taxon>
        <taxon>Magnoliopsida</taxon>
        <taxon>Liliopsida</taxon>
        <taxon>Poales</taxon>
        <taxon>Poaceae</taxon>
        <taxon>PACMAD clade</taxon>
        <taxon>Panicoideae</taxon>
        <taxon>Panicodae</taxon>
        <taxon>Paniceae</taxon>
        <taxon>Panicinae</taxon>
        <taxon>Panicum</taxon>
        <taxon>Panicum sect. Panicum</taxon>
    </lineage>
</organism>